<dbReference type="SUPFAM" id="SSF56176">
    <property type="entry name" value="FAD-binding/transporter-associated domain-like"/>
    <property type="match status" value="1"/>
</dbReference>
<dbReference type="Gene3D" id="3.40.462.20">
    <property type="match status" value="1"/>
</dbReference>
<sequence length="501" mass="53878">MWSKQLALTLALPFATASPALRSLQTRDSASPQSCTQACSALEAQFPGRLHYKANDSSFVIWDQKQLETAYVCRVQPSSSEEVSSVLKVLLENWCRFSVKGGGHSRSVDDAVSNGGVTIDLNLLNGTTIADDKASARILGGTQTRQAYAELDKEGLAYVGGRVGQIGIGGFLLGGGTAVSSSKYGWGLDNVLEYEVVLPNATITTVTETSNPDMFFALRGGGNNFGIVTAFTVNTFPLGQVYVGSRTFSDAALDAYFVEAENIFTLQDGADTNIVMESRYAYNRASNTYTMGNVQRYLAPVMNPPVYDTLNAIPGTVGNLTGGLNTIAASVQGGGQLGTTRNSFTTLTNYPSPALWKKATEIFKELNGGLSNTTTITINLITYAIPAGAIEKMKTKGGNALGIDVDGHLVLNLLSLSWTDAAEDETAATLAETFYASWKQAAIDLDVFHPFVYLNYADKPQDPFTSYGEENKQRLMSIQQSIDPEGAFRSSGLWTGYRKLQ</sequence>
<dbReference type="InterPro" id="IPR050416">
    <property type="entry name" value="FAD-linked_Oxidoreductase"/>
</dbReference>
<dbReference type="InterPro" id="IPR016166">
    <property type="entry name" value="FAD-bd_PCMH"/>
</dbReference>
<evidence type="ECO:0000259" key="6">
    <source>
        <dbReference type="PROSITE" id="PS51387"/>
    </source>
</evidence>
<protein>
    <recommendedName>
        <fullName evidence="6">FAD-binding PCMH-type domain-containing protein</fullName>
    </recommendedName>
</protein>
<evidence type="ECO:0000256" key="3">
    <source>
        <dbReference type="ARBA" id="ARBA00022827"/>
    </source>
</evidence>
<proteinExistence type="inferred from homology"/>
<dbReference type="OrthoDB" id="2151789at2759"/>
<keyword evidence="2" id="KW-0285">Flavoprotein</keyword>
<keyword evidence="8" id="KW-1185">Reference proteome</keyword>
<evidence type="ECO:0000313" key="7">
    <source>
        <dbReference type="EMBL" id="CAG8950950.1"/>
    </source>
</evidence>
<dbReference type="PROSITE" id="PS51387">
    <property type="entry name" value="FAD_PCMH"/>
    <property type="match status" value="1"/>
</dbReference>
<accession>A0A9N9KN84</accession>
<dbReference type="PANTHER" id="PTHR42973:SF13">
    <property type="entry name" value="FAD-BINDING PCMH-TYPE DOMAIN-CONTAINING PROTEIN"/>
    <property type="match status" value="1"/>
</dbReference>
<dbReference type="InterPro" id="IPR036318">
    <property type="entry name" value="FAD-bd_PCMH-like_sf"/>
</dbReference>
<name>A0A9N9KN84_9HELO</name>
<reference evidence="7" key="1">
    <citation type="submission" date="2021-07" db="EMBL/GenBank/DDBJ databases">
        <authorList>
            <person name="Durling M."/>
        </authorList>
    </citation>
    <scope>NUCLEOTIDE SEQUENCE</scope>
</reference>
<dbReference type="EMBL" id="CAJVRL010000039">
    <property type="protein sequence ID" value="CAG8950950.1"/>
    <property type="molecule type" value="Genomic_DNA"/>
</dbReference>
<keyword evidence="4" id="KW-0560">Oxidoreductase</keyword>
<organism evidence="7 8">
    <name type="scientific">Hymenoscyphus fraxineus</name>
    <dbReference type="NCBI Taxonomy" id="746836"/>
    <lineage>
        <taxon>Eukaryota</taxon>
        <taxon>Fungi</taxon>
        <taxon>Dikarya</taxon>
        <taxon>Ascomycota</taxon>
        <taxon>Pezizomycotina</taxon>
        <taxon>Leotiomycetes</taxon>
        <taxon>Helotiales</taxon>
        <taxon>Helotiaceae</taxon>
        <taxon>Hymenoscyphus</taxon>
    </lineage>
</organism>
<comment type="similarity">
    <text evidence="1">Belongs to the oxygen-dependent FAD-linked oxidoreductase family.</text>
</comment>
<evidence type="ECO:0000256" key="4">
    <source>
        <dbReference type="ARBA" id="ARBA00023002"/>
    </source>
</evidence>
<feature type="signal peptide" evidence="5">
    <location>
        <begin position="1"/>
        <end position="17"/>
    </location>
</feature>
<evidence type="ECO:0000256" key="5">
    <source>
        <dbReference type="SAM" id="SignalP"/>
    </source>
</evidence>
<evidence type="ECO:0000313" key="8">
    <source>
        <dbReference type="Proteomes" id="UP000696280"/>
    </source>
</evidence>
<dbReference type="GO" id="GO:0071949">
    <property type="term" value="F:FAD binding"/>
    <property type="evidence" value="ECO:0007669"/>
    <property type="project" value="InterPro"/>
</dbReference>
<comment type="caution">
    <text evidence="7">The sequence shown here is derived from an EMBL/GenBank/DDBJ whole genome shotgun (WGS) entry which is preliminary data.</text>
</comment>
<dbReference type="Gene3D" id="3.30.465.10">
    <property type="match status" value="1"/>
</dbReference>
<feature type="chain" id="PRO_5040217848" description="FAD-binding PCMH-type domain-containing protein" evidence="5">
    <location>
        <begin position="18"/>
        <end position="501"/>
    </location>
</feature>
<evidence type="ECO:0000256" key="2">
    <source>
        <dbReference type="ARBA" id="ARBA00022630"/>
    </source>
</evidence>
<dbReference type="Pfam" id="PF01565">
    <property type="entry name" value="FAD_binding_4"/>
    <property type="match status" value="1"/>
</dbReference>
<dbReference type="PANTHER" id="PTHR42973">
    <property type="entry name" value="BINDING OXIDOREDUCTASE, PUTATIVE (AFU_ORTHOLOGUE AFUA_1G17690)-RELATED"/>
    <property type="match status" value="1"/>
</dbReference>
<dbReference type="GO" id="GO:0016491">
    <property type="term" value="F:oxidoreductase activity"/>
    <property type="evidence" value="ECO:0007669"/>
    <property type="project" value="UniProtKB-KW"/>
</dbReference>
<dbReference type="Proteomes" id="UP000696280">
    <property type="component" value="Unassembled WGS sequence"/>
</dbReference>
<gene>
    <name evidence="7" type="ORF">HYFRA_00006347</name>
</gene>
<dbReference type="InterPro" id="IPR016169">
    <property type="entry name" value="FAD-bd_PCMH_sub2"/>
</dbReference>
<feature type="domain" description="FAD-binding PCMH-type" evidence="6">
    <location>
        <begin position="64"/>
        <end position="238"/>
    </location>
</feature>
<dbReference type="AlphaFoldDB" id="A0A9N9KN84"/>
<dbReference type="InterPro" id="IPR006094">
    <property type="entry name" value="Oxid_FAD_bind_N"/>
</dbReference>
<keyword evidence="5" id="KW-0732">Signal</keyword>
<keyword evidence="3" id="KW-0274">FAD</keyword>
<evidence type="ECO:0000256" key="1">
    <source>
        <dbReference type="ARBA" id="ARBA00005466"/>
    </source>
</evidence>